<evidence type="ECO:0000256" key="1">
    <source>
        <dbReference type="SAM" id="MobiDB-lite"/>
    </source>
</evidence>
<keyword evidence="3" id="KW-1185">Reference proteome</keyword>
<evidence type="ECO:0000313" key="3">
    <source>
        <dbReference type="Proteomes" id="UP000573603"/>
    </source>
</evidence>
<gene>
    <name evidence="2" type="ORF">FANTH_8406</name>
</gene>
<accession>A0A8H4ZBE3</accession>
<name>A0A8H4ZBE3_9HYPO</name>
<proteinExistence type="predicted"/>
<dbReference type="EMBL" id="JABEVY010000197">
    <property type="protein sequence ID" value="KAF5243001.1"/>
    <property type="molecule type" value="Genomic_DNA"/>
</dbReference>
<feature type="region of interest" description="Disordered" evidence="1">
    <location>
        <begin position="275"/>
        <end position="308"/>
    </location>
</feature>
<evidence type="ECO:0000313" key="2">
    <source>
        <dbReference type="EMBL" id="KAF5243001.1"/>
    </source>
</evidence>
<sequence>MARPSISVQTSERAQGNGKVTLPLAGDFSRPAAVQPPIQAILVQDEEINVLACKGHPAAHSSHRSRACKFPFGDLDTQIIARDAEPVDLNFCPQDAVVKKTSQILLSSTNSDIQPNLWSDEALLEKDPNYYTDNRRTFDWYYLESSYDKVKRPYYASSVPNGTATGVYRHHAARMDSTASCYLTKSFPKECKGDKPFAPSFYEGWLNVDICAEGSYDTVAWNTNRNEQEHKETLSLSMKWDIPEDQDSSGQFCNNDSYVLRCDSVSRRGCFQLPNSANGRNPGPLRDKWPSWRELKDEFNDNSIDSPQ</sequence>
<comment type="caution">
    <text evidence="2">The sequence shown here is derived from an EMBL/GenBank/DDBJ whole genome shotgun (WGS) entry which is preliminary data.</text>
</comment>
<protein>
    <submittedName>
        <fullName evidence="2">Uncharacterized protein</fullName>
    </submittedName>
</protein>
<reference evidence="2 3" key="1">
    <citation type="journal article" date="2020" name="BMC Genomics">
        <title>Correction to: Identification and distribution of gene clusters required for synthesis of sphingolipid metabolism inhibitors in diverse species of the filamentous fungus Fusarium.</title>
        <authorList>
            <person name="Kim H.S."/>
            <person name="Lohmar J.M."/>
            <person name="Busman M."/>
            <person name="Brown D.W."/>
            <person name="Naumann T.A."/>
            <person name="Divon H.H."/>
            <person name="Lysoe E."/>
            <person name="Uhlig S."/>
            <person name="Proctor R.H."/>
        </authorList>
    </citation>
    <scope>NUCLEOTIDE SEQUENCE [LARGE SCALE GENOMIC DNA]</scope>
    <source>
        <strain evidence="2 3">NRRL 25214</strain>
    </source>
</reference>
<organism evidence="2 3">
    <name type="scientific">Fusarium anthophilum</name>
    <dbReference type="NCBI Taxonomy" id="48485"/>
    <lineage>
        <taxon>Eukaryota</taxon>
        <taxon>Fungi</taxon>
        <taxon>Dikarya</taxon>
        <taxon>Ascomycota</taxon>
        <taxon>Pezizomycotina</taxon>
        <taxon>Sordariomycetes</taxon>
        <taxon>Hypocreomycetidae</taxon>
        <taxon>Hypocreales</taxon>
        <taxon>Nectriaceae</taxon>
        <taxon>Fusarium</taxon>
        <taxon>Fusarium fujikuroi species complex</taxon>
    </lineage>
</organism>
<dbReference type="Proteomes" id="UP000573603">
    <property type="component" value="Unassembled WGS sequence"/>
</dbReference>
<dbReference type="AlphaFoldDB" id="A0A8H4ZBE3"/>
<feature type="compositionally biased region" description="Basic and acidic residues" evidence="1">
    <location>
        <begin position="285"/>
        <end position="299"/>
    </location>
</feature>